<accession>A0A9X2ID52</accession>
<organism evidence="1 2">
    <name type="scientific">Legionella maioricensis</name>
    <dbReference type="NCBI Taxonomy" id="2896528"/>
    <lineage>
        <taxon>Bacteria</taxon>
        <taxon>Pseudomonadati</taxon>
        <taxon>Pseudomonadota</taxon>
        <taxon>Gammaproteobacteria</taxon>
        <taxon>Legionellales</taxon>
        <taxon>Legionellaceae</taxon>
        <taxon>Legionella</taxon>
    </lineage>
</organism>
<dbReference type="AlphaFoldDB" id="A0A9X2ID52"/>
<dbReference type="Proteomes" id="UP001139721">
    <property type="component" value="Unassembled WGS sequence"/>
</dbReference>
<dbReference type="RefSeq" id="WP_250421756.1">
    <property type="nucleotide sequence ID" value="NZ_JAJKBJ010000010.1"/>
</dbReference>
<dbReference type="EMBL" id="JAJKBJ010000010">
    <property type="protein sequence ID" value="MCL9684413.1"/>
    <property type="molecule type" value="Genomic_DNA"/>
</dbReference>
<comment type="caution">
    <text evidence="1">The sequence shown here is derived from an EMBL/GenBank/DDBJ whole genome shotgun (WGS) entry which is preliminary data.</text>
</comment>
<reference evidence="1" key="1">
    <citation type="submission" date="2021-11" db="EMBL/GenBank/DDBJ databases">
        <title>Legionella maioricencis sp. nov., a new species isolated from hot water samples in Mallorca.</title>
        <authorList>
            <person name="Crespi S."/>
            <person name="Drasar V."/>
            <person name="Salva-Serra F."/>
            <person name="Jaen-Luchoro D."/>
            <person name="Pineiro-Iglesias B."/>
            <person name="Aliaga F."/>
            <person name="Fernandez-Juarez V."/>
            <person name="Coll G."/>
            <person name="Moore E.R.B."/>
            <person name="Bennasar-Figueras A."/>
        </authorList>
    </citation>
    <scope>NUCLEOTIDE SEQUENCE</scope>
    <source>
        <strain evidence="1">HCPI-6</strain>
    </source>
</reference>
<evidence type="ECO:0000313" key="2">
    <source>
        <dbReference type="Proteomes" id="UP001139721"/>
    </source>
</evidence>
<sequence length="327" mass="37351">MTFDDKKNLIEVCLFESYLAQYFIEHPEIFQPLINKVLEAVEQIITSNSENSMFNRVLFSVFSQLVEECPEIKDMNALKGSKSLVAFDTFCKYFAERIMVLTSIKLPEIELENSGEITSLSTLAQHSLFKSKQYGEAIFLKKMRPAYLFSDKNRGVIEITDLDSEKETRNLGILSSENTPDSLKDFFSLPHYPSRQYYKAKEDSLMALWLREHYLPVISGASGGIGKTVSKINSFVMLSKTEYQLLGILVASSTIALGHHSFFEVIRPLSFFSGELEEKSNLLEFYEQAIPEEVKRLPSYQAHIASHFKLIEEITFGALEGEYNFTK</sequence>
<keyword evidence="2" id="KW-1185">Reference proteome</keyword>
<protein>
    <submittedName>
        <fullName evidence="1">Uncharacterized protein</fullName>
    </submittedName>
</protein>
<proteinExistence type="predicted"/>
<gene>
    <name evidence="1" type="ORF">LOX96_09935</name>
</gene>
<name>A0A9X2ID52_9GAMM</name>
<evidence type="ECO:0000313" key="1">
    <source>
        <dbReference type="EMBL" id="MCL9684413.1"/>
    </source>
</evidence>